<comment type="caution">
    <text evidence="4">The sequence shown here is derived from an EMBL/GenBank/DDBJ whole genome shotgun (WGS) entry which is preliminary data.</text>
</comment>
<proteinExistence type="predicted"/>
<feature type="chain" id="PRO_5045166684" evidence="2">
    <location>
        <begin position="22"/>
        <end position="273"/>
    </location>
</feature>
<accession>A0ABS2YZ48</accession>
<dbReference type="InterPro" id="IPR050866">
    <property type="entry name" value="CNG_cation_channel"/>
</dbReference>
<dbReference type="Pfam" id="PF07885">
    <property type="entry name" value="Ion_trans_2"/>
    <property type="match status" value="1"/>
</dbReference>
<keyword evidence="2" id="KW-0732">Signal</keyword>
<organism evidence="4 5">
    <name type="scientific">Polypterus senegalus</name>
    <name type="common">Senegal bichir</name>
    <dbReference type="NCBI Taxonomy" id="55291"/>
    <lineage>
        <taxon>Eukaryota</taxon>
        <taxon>Metazoa</taxon>
        <taxon>Chordata</taxon>
        <taxon>Craniata</taxon>
        <taxon>Vertebrata</taxon>
        <taxon>Euteleostomi</taxon>
        <taxon>Actinopterygii</taxon>
        <taxon>Polypteriformes</taxon>
        <taxon>Polypteridae</taxon>
        <taxon>Polypterus</taxon>
    </lineage>
</organism>
<feature type="non-terminal residue" evidence="4">
    <location>
        <position position="273"/>
    </location>
</feature>
<evidence type="ECO:0000256" key="2">
    <source>
        <dbReference type="SAM" id="SignalP"/>
    </source>
</evidence>
<sequence length="273" mass="30403">MFKFFIYMVFFIHLSACLCFAVVCNPGTDFKINQNETYTFPVTKHMCQPGSWVTTIASLYIISFDDATFYEVYSTCVYFAAATVFTVGYGDLHSASLRMDLLLTCLMVVGAVHFGWMVGVGTSILANANAARTSYSERVSSILHFLKSHNITGSIRNNILKYYDFKWIKTSGIDPETLFDYLPSSLLGDISTIVYADLITKVTWRSNSAGALTSFLVLLIFILSLRRAVRCHVTASGTSMRCVAVSCAAPRRPFLSRWMVCPPGVVGLFLEYS</sequence>
<dbReference type="Gene3D" id="1.10.287.630">
    <property type="entry name" value="Helix hairpin bin"/>
    <property type="match status" value="1"/>
</dbReference>
<keyword evidence="5" id="KW-1185">Reference proteome</keyword>
<dbReference type="EMBL" id="JAAWVN010013865">
    <property type="protein sequence ID" value="MBN3291738.1"/>
    <property type="molecule type" value="Genomic_DNA"/>
</dbReference>
<dbReference type="PANTHER" id="PTHR45638:SF19">
    <property type="entry name" value="CYCLIC NUCLEOTIDE-BINDING DOMAIN-CONTAINING PROTEIN"/>
    <property type="match status" value="1"/>
</dbReference>
<dbReference type="InterPro" id="IPR013099">
    <property type="entry name" value="K_chnl_dom"/>
</dbReference>
<reference evidence="4" key="1">
    <citation type="journal article" date="2021" name="Cell">
        <title>Tracing the genetic footprints of vertebrate landing in non-teleost ray-finned fishes.</title>
        <authorList>
            <person name="Bi X."/>
            <person name="Wang K."/>
            <person name="Yang L."/>
            <person name="Pan H."/>
            <person name="Jiang H."/>
            <person name="Wei Q."/>
            <person name="Fang M."/>
            <person name="Yu H."/>
            <person name="Zhu C."/>
            <person name="Cai Y."/>
            <person name="He Y."/>
            <person name="Gan X."/>
            <person name="Zeng H."/>
            <person name="Yu D."/>
            <person name="Zhu Y."/>
            <person name="Jiang H."/>
            <person name="Qiu Q."/>
            <person name="Yang H."/>
            <person name="Zhang Y.E."/>
            <person name="Wang W."/>
            <person name="Zhu M."/>
            <person name="He S."/>
            <person name="Zhang G."/>
        </authorList>
    </citation>
    <scope>NUCLEOTIDE SEQUENCE</scope>
    <source>
        <strain evidence="4">Bchr_001</strain>
    </source>
</reference>
<dbReference type="SUPFAM" id="SSF81324">
    <property type="entry name" value="Voltage-gated potassium channels"/>
    <property type="match status" value="1"/>
</dbReference>
<evidence type="ECO:0000313" key="4">
    <source>
        <dbReference type="EMBL" id="MBN3291738.1"/>
    </source>
</evidence>
<name>A0ABS2YZ48_POLSE</name>
<dbReference type="Proteomes" id="UP001166052">
    <property type="component" value="Unassembled WGS sequence"/>
</dbReference>
<feature type="non-terminal residue" evidence="4">
    <location>
        <position position="1"/>
    </location>
</feature>
<dbReference type="Gene3D" id="1.10.287.70">
    <property type="match status" value="1"/>
</dbReference>
<evidence type="ECO:0000313" key="5">
    <source>
        <dbReference type="Proteomes" id="UP001166052"/>
    </source>
</evidence>
<keyword evidence="1" id="KW-1133">Transmembrane helix</keyword>
<evidence type="ECO:0000259" key="3">
    <source>
        <dbReference type="Pfam" id="PF07885"/>
    </source>
</evidence>
<feature type="transmembrane region" description="Helical" evidence="1">
    <location>
        <begin position="208"/>
        <end position="225"/>
    </location>
</feature>
<gene>
    <name evidence="4" type="primary">Kcnh3</name>
    <name evidence="4" type="ORF">GTO92_0016321</name>
</gene>
<keyword evidence="1" id="KW-0472">Membrane</keyword>
<protein>
    <submittedName>
        <fullName evidence="4">KCNH3 protein</fullName>
    </submittedName>
</protein>
<evidence type="ECO:0000256" key="1">
    <source>
        <dbReference type="SAM" id="Phobius"/>
    </source>
</evidence>
<feature type="signal peptide" evidence="2">
    <location>
        <begin position="1"/>
        <end position="21"/>
    </location>
</feature>
<feature type="transmembrane region" description="Helical" evidence="1">
    <location>
        <begin position="72"/>
        <end position="89"/>
    </location>
</feature>
<dbReference type="PANTHER" id="PTHR45638">
    <property type="entry name" value="CYCLIC NUCLEOTIDE-GATED CATION CHANNEL SUBUNIT A"/>
    <property type="match status" value="1"/>
</dbReference>
<feature type="transmembrane region" description="Helical" evidence="1">
    <location>
        <begin position="101"/>
        <end position="126"/>
    </location>
</feature>
<keyword evidence="1" id="KW-0812">Transmembrane</keyword>
<feature type="domain" description="Potassium channel" evidence="3">
    <location>
        <begin position="62"/>
        <end position="125"/>
    </location>
</feature>